<dbReference type="EMBL" id="AAIVAV010000001">
    <property type="protein sequence ID" value="ECI4008040.1"/>
    <property type="molecule type" value="Genomic_DNA"/>
</dbReference>
<organism evidence="1">
    <name type="scientific">Salmonella enterica subsp. salamae</name>
    <dbReference type="NCBI Taxonomy" id="59202"/>
    <lineage>
        <taxon>Bacteria</taxon>
        <taxon>Pseudomonadati</taxon>
        <taxon>Pseudomonadota</taxon>
        <taxon>Gammaproteobacteria</taxon>
        <taxon>Enterobacterales</taxon>
        <taxon>Enterobacteriaceae</taxon>
        <taxon>Salmonella</taxon>
    </lineage>
</organism>
<dbReference type="AlphaFoldDB" id="A0A5Y3MMA9"/>
<reference evidence="1" key="1">
    <citation type="submission" date="2018-06" db="EMBL/GenBank/DDBJ databases">
        <authorList>
            <person name="Ashton P.M."/>
            <person name="Dallman T."/>
            <person name="Nair S."/>
            <person name="De Pinna E."/>
            <person name="Peters T."/>
            <person name="Grant K."/>
        </authorList>
    </citation>
    <scope>NUCLEOTIDE SEQUENCE [LARGE SCALE GENOMIC DNA]</scope>
    <source>
        <strain evidence="1">275803</strain>
    </source>
</reference>
<comment type="caution">
    <text evidence="1">The sequence shown here is derived from an EMBL/GenBank/DDBJ whole genome shotgun (WGS) entry which is preliminary data.</text>
</comment>
<protein>
    <submittedName>
        <fullName evidence="1">Uncharacterized protein</fullName>
    </submittedName>
</protein>
<evidence type="ECO:0000313" key="1">
    <source>
        <dbReference type="EMBL" id="ECI4008040.1"/>
    </source>
</evidence>
<dbReference type="Proteomes" id="UP000839598">
    <property type="component" value="Unassembled WGS sequence"/>
</dbReference>
<name>A0A5Y3MMA9_SALER</name>
<proteinExistence type="predicted"/>
<gene>
    <name evidence="1" type="ORF">DN310_01470</name>
</gene>
<sequence>MINEHVIKPRRTPAQQGQRDVFLMAARAVRAWINEIILDAEKDKWSDVEYSLQFMGDANNKLKDILPTDRAEPRGE</sequence>
<accession>A0A5Y3MMA9</accession>